<accession>A0A8J2LQ97</accession>
<evidence type="ECO:0000313" key="2">
    <source>
        <dbReference type="Proteomes" id="UP000708208"/>
    </source>
</evidence>
<sequence length="95" mass="10889">SFKLKETNFRVRSDLSAEQRAVRTHLMIIGKDFIADTKKKFTIKSWRYLIVTNEDGSGERYFESDGVKAVRAKKEWLPAPKLRKFANVPGPSQAS</sequence>
<dbReference type="AlphaFoldDB" id="A0A8J2LQ97"/>
<organism evidence="1 2">
    <name type="scientific">Allacma fusca</name>
    <dbReference type="NCBI Taxonomy" id="39272"/>
    <lineage>
        <taxon>Eukaryota</taxon>
        <taxon>Metazoa</taxon>
        <taxon>Ecdysozoa</taxon>
        <taxon>Arthropoda</taxon>
        <taxon>Hexapoda</taxon>
        <taxon>Collembola</taxon>
        <taxon>Symphypleona</taxon>
        <taxon>Sminthuridae</taxon>
        <taxon>Allacma</taxon>
    </lineage>
</organism>
<comment type="caution">
    <text evidence="1">The sequence shown here is derived from an EMBL/GenBank/DDBJ whole genome shotgun (WGS) entry which is preliminary data.</text>
</comment>
<gene>
    <name evidence="1" type="ORF">AFUS01_LOCUS37365</name>
</gene>
<name>A0A8J2LQ97_9HEXA</name>
<dbReference type="Proteomes" id="UP000708208">
    <property type="component" value="Unassembled WGS sequence"/>
</dbReference>
<dbReference type="EMBL" id="CAJVCH010543262">
    <property type="protein sequence ID" value="CAG7827374.1"/>
    <property type="molecule type" value="Genomic_DNA"/>
</dbReference>
<feature type="non-terminal residue" evidence="1">
    <location>
        <position position="1"/>
    </location>
</feature>
<reference evidence="1" key="1">
    <citation type="submission" date="2021-06" db="EMBL/GenBank/DDBJ databases">
        <authorList>
            <person name="Hodson N. C."/>
            <person name="Mongue J. A."/>
            <person name="Jaron S. K."/>
        </authorList>
    </citation>
    <scope>NUCLEOTIDE SEQUENCE</scope>
</reference>
<proteinExistence type="predicted"/>
<evidence type="ECO:0000313" key="1">
    <source>
        <dbReference type="EMBL" id="CAG7827374.1"/>
    </source>
</evidence>
<protein>
    <submittedName>
        <fullName evidence="1">Uncharacterized protein</fullName>
    </submittedName>
</protein>
<keyword evidence="2" id="KW-1185">Reference proteome</keyword>